<reference evidence="5" key="1">
    <citation type="journal article" date="2023" name="Mol. Phylogenet. Evol.">
        <title>Genome-scale phylogeny and comparative genomics of the fungal order Sordariales.</title>
        <authorList>
            <person name="Hensen N."/>
            <person name="Bonometti L."/>
            <person name="Westerberg I."/>
            <person name="Brannstrom I.O."/>
            <person name="Guillou S."/>
            <person name="Cros-Aarteil S."/>
            <person name="Calhoun S."/>
            <person name="Haridas S."/>
            <person name="Kuo A."/>
            <person name="Mondo S."/>
            <person name="Pangilinan J."/>
            <person name="Riley R."/>
            <person name="LaButti K."/>
            <person name="Andreopoulos B."/>
            <person name="Lipzen A."/>
            <person name="Chen C."/>
            <person name="Yan M."/>
            <person name="Daum C."/>
            <person name="Ng V."/>
            <person name="Clum A."/>
            <person name="Steindorff A."/>
            <person name="Ohm R.A."/>
            <person name="Martin F."/>
            <person name="Silar P."/>
            <person name="Natvig D.O."/>
            <person name="Lalanne C."/>
            <person name="Gautier V."/>
            <person name="Ament-Velasquez S.L."/>
            <person name="Kruys A."/>
            <person name="Hutchinson M.I."/>
            <person name="Powell A.J."/>
            <person name="Barry K."/>
            <person name="Miller A.N."/>
            <person name="Grigoriev I.V."/>
            <person name="Debuchy R."/>
            <person name="Gladieux P."/>
            <person name="Hiltunen Thoren M."/>
            <person name="Johannesson H."/>
        </authorList>
    </citation>
    <scope>NUCLEOTIDE SEQUENCE</scope>
    <source>
        <strain evidence="5">PSN293</strain>
    </source>
</reference>
<keyword evidence="6" id="KW-1185">Reference proteome</keyword>
<keyword evidence="2" id="KW-1133">Transmembrane helix</keyword>
<feature type="domain" description="Heterokaryon incompatibility" evidence="3">
    <location>
        <begin position="22"/>
        <end position="112"/>
    </location>
</feature>
<dbReference type="InterPro" id="IPR010730">
    <property type="entry name" value="HET"/>
</dbReference>
<feature type="compositionally biased region" description="Acidic residues" evidence="1">
    <location>
        <begin position="861"/>
        <end position="870"/>
    </location>
</feature>
<dbReference type="Pfam" id="PF26640">
    <property type="entry name" value="DUF8212"/>
    <property type="match status" value="1"/>
</dbReference>
<name>A0AAN6YFY5_9PEZI</name>
<dbReference type="EMBL" id="MU858080">
    <property type="protein sequence ID" value="KAK4215427.1"/>
    <property type="molecule type" value="Genomic_DNA"/>
</dbReference>
<dbReference type="AlphaFoldDB" id="A0AAN6YFY5"/>
<feature type="compositionally biased region" description="Acidic residues" evidence="1">
    <location>
        <begin position="476"/>
        <end position="492"/>
    </location>
</feature>
<organism evidence="5 6">
    <name type="scientific">Rhypophila decipiens</name>
    <dbReference type="NCBI Taxonomy" id="261697"/>
    <lineage>
        <taxon>Eukaryota</taxon>
        <taxon>Fungi</taxon>
        <taxon>Dikarya</taxon>
        <taxon>Ascomycota</taxon>
        <taxon>Pezizomycotina</taxon>
        <taxon>Sordariomycetes</taxon>
        <taxon>Sordariomycetidae</taxon>
        <taxon>Sordariales</taxon>
        <taxon>Naviculisporaceae</taxon>
        <taxon>Rhypophila</taxon>
    </lineage>
</organism>
<evidence type="ECO:0000313" key="5">
    <source>
        <dbReference type="EMBL" id="KAK4215427.1"/>
    </source>
</evidence>
<sequence>MRLLDANTLRPSEFLAGVVPPYCILSHTWWELGDEVSFQDLQSYHENDQSMQKTGFEKIRQTARIAMQHGLNWIWVDTCCINRSSSAEVSEAINSMYRWYQGSEICSVYLSDVRPGVATDFRVARWFTRGWTLQELIAPREVLFYDQSWQFIGSRSERLSDIAQITGVDPFVLGGGDLARVSVARRLFWASRRVAARQEDMAYSLLGLFNVNMPMLYGEGGEKAFLRLQQEIVLETYDKSLFAWQDKVDWQTCDWVFDSNSSANFPARRKLRKTMFAKSPADFEHCGSMFPPLGLDLEPQPTGQQVRDKSEDDREVDLEEESQWETMSITSTASTLVQHVENESANRGLINAISLLRDDNDVFPLLQTIGLARGHEKFQRLLARLLWLMAVELAEEAKNKDETSVAKFLRRYRLLVASAITSSVMESKAKEPKPETGLGEQANTQHDNSVVQGGDVDEGRIAHEEDVDYEQIAVEGPEDKDEGEAIEPDQEEPECDFWPFDHFITSSRAYQQLITRLEDLAHPSFRSRAWDLTARVLKSPAAKPWSPEYKDSMKSAMALVVSELIFSRPRALTVEDINQQTNIEKTQIWLESKTGQAWNWWPLQSPRPLLQDGEARLGWTCTCGDRRWVVVPSEFAHKMSDLVKKSPVPKPHPVTSTMPPQKPGNVISIGGVLVSAATPGQPVAQGKGPSNTGKVHIVSPTTPSVAAPTYSPQSQQQPAIPQARFLFVVGRFGRYRLDELPSLHLDTDQFSHLLRSTYLNRKGFWKRWFSVFGFSHCDFGKFQRYCRNGYSHQGYGLPGRAKKEYYYAPTSWEPPISPEEFKHLYQHAATKSSGLITRTFKRMLPSYTDSLPTAHPPQPNPDDEDYDGDIPTDSVDRIPQRYWNINKTLNVREDFWGILIQERRSAIMTALYTLLTLSPFLTFCILYLLGIVQGDVQNATTPLAISLTAFSLFLGLIIKQ</sequence>
<feature type="region of interest" description="Disordered" evidence="1">
    <location>
        <begin position="851"/>
        <end position="871"/>
    </location>
</feature>
<evidence type="ECO:0000259" key="3">
    <source>
        <dbReference type="Pfam" id="PF06985"/>
    </source>
</evidence>
<accession>A0AAN6YFY5</accession>
<dbReference type="Proteomes" id="UP001301769">
    <property type="component" value="Unassembled WGS sequence"/>
</dbReference>
<evidence type="ECO:0000256" key="2">
    <source>
        <dbReference type="SAM" id="Phobius"/>
    </source>
</evidence>
<dbReference type="InterPro" id="IPR058525">
    <property type="entry name" value="DUF8212"/>
</dbReference>
<feature type="compositionally biased region" description="Polar residues" evidence="1">
    <location>
        <begin position="441"/>
        <end position="451"/>
    </location>
</feature>
<keyword evidence="2" id="KW-0472">Membrane</keyword>
<feature type="transmembrane region" description="Helical" evidence="2">
    <location>
        <begin position="939"/>
        <end position="958"/>
    </location>
</feature>
<keyword evidence="2" id="KW-0812">Transmembrane</keyword>
<comment type="caution">
    <text evidence="5">The sequence shown here is derived from an EMBL/GenBank/DDBJ whole genome shotgun (WGS) entry which is preliminary data.</text>
</comment>
<proteinExistence type="predicted"/>
<dbReference type="PANTHER" id="PTHR10622:SF12">
    <property type="entry name" value="HET DOMAIN-CONTAINING PROTEIN"/>
    <property type="match status" value="1"/>
</dbReference>
<evidence type="ECO:0008006" key="7">
    <source>
        <dbReference type="Google" id="ProtNLM"/>
    </source>
</evidence>
<evidence type="ECO:0000259" key="4">
    <source>
        <dbReference type="Pfam" id="PF26640"/>
    </source>
</evidence>
<feature type="region of interest" description="Disordered" evidence="1">
    <location>
        <begin position="466"/>
        <end position="492"/>
    </location>
</feature>
<dbReference type="Pfam" id="PF06985">
    <property type="entry name" value="HET"/>
    <property type="match status" value="1"/>
</dbReference>
<feature type="transmembrane region" description="Helical" evidence="2">
    <location>
        <begin position="910"/>
        <end position="933"/>
    </location>
</feature>
<feature type="region of interest" description="Disordered" evidence="1">
    <location>
        <begin position="425"/>
        <end position="454"/>
    </location>
</feature>
<feature type="domain" description="DUF8212" evidence="4">
    <location>
        <begin position="223"/>
        <end position="288"/>
    </location>
</feature>
<gene>
    <name evidence="5" type="ORF">QBC37DRAFT_312464</name>
</gene>
<evidence type="ECO:0000256" key="1">
    <source>
        <dbReference type="SAM" id="MobiDB-lite"/>
    </source>
</evidence>
<protein>
    <recommendedName>
        <fullName evidence="7">Heterokaryon incompatibility domain-containing protein</fullName>
    </recommendedName>
</protein>
<evidence type="ECO:0000313" key="6">
    <source>
        <dbReference type="Proteomes" id="UP001301769"/>
    </source>
</evidence>
<dbReference type="PANTHER" id="PTHR10622">
    <property type="entry name" value="HET DOMAIN-CONTAINING PROTEIN"/>
    <property type="match status" value="1"/>
</dbReference>
<reference evidence="5" key="2">
    <citation type="submission" date="2023-05" db="EMBL/GenBank/DDBJ databases">
        <authorList>
            <consortium name="Lawrence Berkeley National Laboratory"/>
            <person name="Steindorff A."/>
            <person name="Hensen N."/>
            <person name="Bonometti L."/>
            <person name="Westerberg I."/>
            <person name="Brannstrom I.O."/>
            <person name="Guillou S."/>
            <person name="Cros-Aarteil S."/>
            <person name="Calhoun S."/>
            <person name="Haridas S."/>
            <person name="Kuo A."/>
            <person name="Mondo S."/>
            <person name="Pangilinan J."/>
            <person name="Riley R."/>
            <person name="Labutti K."/>
            <person name="Andreopoulos B."/>
            <person name="Lipzen A."/>
            <person name="Chen C."/>
            <person name="Yanf M."/>
            <person name="Daum C."/>
            <person name="Ng V."/>
            <person name="Clum A."/>
            <person name="Ohm R."/>
            <person name="Martin F."/>
            <person name="Silar P."/>
            <person name="Natvig D."/>
            <person name="Lalanne C."/>
            <person name="Gautier V."/>
            <person name="Ament-Velasquez S.L."/>
            <person name="Kruys A."/>
            <person name="Hutchinson M.I."/>
            <person name="Powell A.J."/>
            <person name="Barry K."/>
            <person name="Miller A.N."/>
            <person name="Grigoriev I.V."/>
            <person name="Debuchy R."/>
            <person name="Gladieux P."/>
            <person name="Thoren M.H."/>
            <person name="Johannesson H."/>
        </authorList>
    </citation>
    <scope>NUCLEOTIDE SEQUENCE</scope>
    <source>
        <strain evidence="5">PSN293</strain>
    </source>
</reference>